<evidence type="ECO:0000313" key="3">
    <source>
        <dbReference type="Proteomes" id="UP000324781"/>
    </source>
</evidence>
<dbReference type="InterPro" id="IPR029044">
    <property type="entry name" value="Nucleotide-diphossugar_trans"/>
</dbReference>
<dbReference type="GO" id="GO:0016758">
    <property type="term" value="F:hexosyltransferase activity"/>
    <property type="evidence" value="ECO:0007669"/>
    <property type="project" value="UniProtKB-ARBA"/>
</dbReference>
<reference evidence="2 3" key="1">
    <citation type="submission" date="2016-11" db="EMBL/GenBank/DDBJ databases">
        <authorList>
            <person name="Varghese N."/>
            <person name="Submissions S."/>
        </authorList>
    </citation>
    <scope>NUCLEOTIDE SEQUENCE [LARGE SCALE GENOMIC DNA]</scope>
    <source>
        <strain evidence="2 3">DSM 19027</strain>
    </source>
</reference>
<protein>
    <submittedName>
        <fullName evidence="2">Glycosyltransferase involved in cell wall bisynthesis</fullName>
    </submittedName>
</protein>
<dbReference type="SUPFAM" id="SSF53448">
    <property type="entry name" value="Nucleotide-diphospho-sugar transferases"/>
    <property type="match status" value="1"/>
</dbReference>
<proteinExistence type="predicted"/>
<dbReference type="Pfam" id="PF00535">
    <property type="entry name" value="Glycos_transf_2"/>
    <property type="match status" value="1"/>
</dbReference>
<dbReference type="PANTHER" id="PTHR22916">
    <property type="entry name" value="GLYCOSYLTRANSFERASE"/>
    <property type="match status" value="1"/>
</dbReference>
<dbReference type="PANTHER" id="PTHR22916:SF3">
    <property type="entry name" value="UDP-GLCNAC:BETAGAL BETA-1,3-N-ACETYLGLUCOSAMINYLTRANSFERASE-LIKE PROTEIN 1"/>
    <property type="match status" value="1"/>
</dbReference>
<dbReference type="EMBL" id="FQZP01000008">
    <property type="protein sequence ID" value="SHI74699.1"/>
    <property type="molecule type" value="Genomic_DNA"/>
</dbReference>
<keyword evidence="2" id="KW-0808">Transferase</keyword>
<accession>A0A1M6DNH8</accession>
<dbReference type="Proteomes" id="UP000324781">
    <property type="component" value="Unassembled WGS sequence"/>
</dbReference>
<name>A0A1M6DNH8_9FIRM</name>
<dbReference type="AlphaFoldDB" id="A0A1M6DNH8"/>
<dbReference type="Gene3D" id="3.90.550.10">
    <property type="entry name" value="Spore Coat Polysaccharide Biosynthesis Protein SpsA, Chain A"/>
    <property type="match status" value="1"/>
</dbReference>
<dbReference type="InterPro" id="IPR001173">
    <property type="entry name" value="Glyco_trans_2-like"/>
</dbReference>
<organism evidence="2 3">
    <name type="scientific">Thermoclostridium caenicola</name>
    <dbReference type="NCBI Taxonomy" id="659425"/>
    <lineage>
        <taxon>Bacteria</taxon>
        <taxon>Bacillati</taxon>
        <taxon>Bacillota</taxon>
        <taxon>Clostridia</taxon>
        <taxon>Eubacteriales</taxon>
        <taxon>Oscillospiraceae</taxon>
        <taxon>Thermoclostridium</taxon>
    </lineage>
</organism>
<evidence type="ECO:0000259" key="1">
    <source>
        <dbReference type="Pfam" id="PF00535"/>
    </source>
</evidence>
<sequence>MVMKLKRPKVSVIIPVYNVENYLRKCLDSVINQTLNDIEIICVNDESTDCSLNILQEYAVQDSRIIIINQKNSGAGAARNAGLKVARGEYLSFLDSDDFFELNMLEKAYEACSTYNLDFVVFRSDFYDNDTNTFIPQYDTIRKDLLPRKKIFSYKDIKKDIFNIFVGWVWDKLYRREFAISNNLLFQAQRTTNDLLFAFTALVKAKRIMVMDEVLAHHRISLQSSLSRTREQSWRCFYNALLALREELKKAGIYEEIEQSYINYALHFSLWNLNTITGSAYKKLYDSLRTEFFQELGITRHDRNYFWNKGEYEQYLKIMKNECVSDNSRNDEPAKYSIIGAFLKSLINNGLKYTLFKAKYELFNRWIKLRKSFSQ</sequence>
<gene>
    <name evidence="2" type="ORF">SAMN05444373_100839</name>
</gene>
<feature type="domain" description="Glycosyltransferase 2-like" evidence="1">
    <location>
        <begin position="11"/>
        <end position="178"/>
    </location>
</feature>
<evidence type="ECO:0000313" key="2">
    <source>
        <dbReference type="EMBL" id="SHI74699.1"/>
    </source>
</evidence>
<keyword evidence="3" id="KW-1185">Reference proteome</keyword>
<dbReference type="CDD" id="cd00761">
    <property type="entry name" value="Glyco_tranf_GTA_type"/>
    <property type="match status" value="1"/>
</dbReference>